<evidence type="ECO:0000313" key="4">
    <source>
        <dbReference type="Proteomes" id="UP001057991"/>
    </source>
</evidence>
<dbReference type="EMBL" id="CP080776">
    <property type="protein sequence ID" value="UWP96523.1"/>
    <property type="molecule type" value="Genomic_DNA"/>
</dbReference>
<dbReference type="RefSeq" id="WP_259806633.1">
    <property type="nucleotide sequence ID" value="NZ_CP080776.1"/>
</dbReference>
<sequence length="219" mass="23594">MDKKELDQRIDELKAERERLTGELDKARIEAREAMIAGKKPGGTAAALAERIAIVDDALAELQDRSRGAAESAERNNRRRRAEAALDASSKRAKLAAAVDDALSALASSWDAYADALRKDVGQVSGAGGDLTAVERALTNNRAAEPLVKALIQSGGVKLARTFGIDTPIRERHAISLADAKARVAESLRVELLRIKASSPQPYVSREAQAELEKMEATR</sequence>
<feature type="compositionally biased region" description="Basic and acidic residues" evidence="2">
    <location>
        <begin position="65"/>
        <end position="76"/>
    </location>
</feature>
<evidence type="ECO:0000313" key="3">
    <source>
        <dbReference type="EMBL" id="UWP96523.1"/>
    </source>
</evidence>
<proteinExistence type="predicted"/>
<organism evidence="3 4">
    <name type="scientific">Aliiroseovarius crassostreae</name>
    <dbReference type="NCBI Taxonomy" id="154981"/>
    <lineage>
        <taxon>Bacteria</taxon>
        <taxon>Pseudomonadati</taxon>
        <taxon>Pseudomonadota</taxon>
        <taxon>Alphaproteobacteria</taxon>
        <taxon>Rhodobacterales</taxon>
        <taxon>Paracoccaceae</taxon>
        <taxon>Aliiroseovarius</taxon>
    </lineage>
</organism>
<dbReference type="AlphaFoldDB" id="A0A9Q9HBF1"/>
<reference evidence="3" key="1">
    <citation type="submission" date="2021-08" db="EMBL/GenBank/DDBJ databases">
        <authorList>
            <person name="Nwanade C."/>
            <person name="Wang M."/>
            <person name="Masoudi A."/>
            <person name="Yu Z."/>
            <person name="Liu J."/>
        </authorList>
    </citation>
    <scope>NUCLEOTIDE SEQUENCE</scope>
    <source>
        <strain evidence="3">S056</strain>
    </source>
</reference>
<dbReference type="Proteomes" id="UP001057991">
    <property type="component" value="Chromosome"/>
</dbReference>
<evidence type="ECO:0000256" key="1">
    <source>
        <dbReference type="SAM" id="Coils"/>
    </source>
</evidence>
<gene>
    <name evidence="3" type="ORF">K3X48_05980</name>
</gene>
<evidence type="ECO:0000256" key="2">
    <source>
        <dbReference type="SAM" id="MobiDB-lite"/>
    </source>
</evidence>
<name>A0A9Q9HBF1_9RHOB</name>
<feature type="coiled-coil region" evidence="1">
    <location>
        <begin position="3"/>
        <end position="65"/>
    </location>
</feature>
<keyword evidence="1" id="KW-0175">Coiled coil</keyword>
<feature type="region of interest" description="Disordered" evidence="2">
    <location>
        <begin position="65"/>
        <end position="86"/>
    </location>
</feature>
<protein>
    <submittedName>
        <fullName evidence="3">Uncharacterized protein</fullName>
    </submittedName>
</protein>
<accession>A0A9Q9HBF1</accession>